<feature type="signal peptide" evidence="1">
    <location>
        <begin position="1"/>
        <end position="20"/>
    </location>
</feature>
<keyword evidence="1" id="KW-0732">Signal</keyword>
<dbReference type="Gene3D" id="2.50.20.10">
    <property type="entry name" value="Lipoprotein localisation LolA/LolB/LppX"/>
    <property type="match status" value="1"/>
</dbReference>
<evidence type="ECO:0008006" key="4">
    <source>
        <dbReference type="Google" id="ProtNLM"/>
    </source>
</evidence>
<dbReference type="InterPro" id="IPR010752">
    <property type="entry name" value="DUF1329"/>
</dbReference>
<reference evidence="2 3" key="1">
    <citation type="submission" date="2017-01" db="EMBL/GenBank/DDBJ databases">
        <authorList>
            <person name="Mah S.A."/>
            <person name="Swanson W.J."/>
            <person name="Moy G.W."/>
            <person name="Vacquier V.D."/>
        </authorList>
    </citation>
    <scope>NUCLEOTIDE SEQUENCE [LARGE SCALE GENOMIC DNA]</scope>
    <source>
        <strain evidence="2 3">RU36E</strain>
    </source>
</reference>
<protein>
    <recommendedName>
        <fullName evidence="4">DUF1329 domain-containing protein</fullName>
    </recommendedName>
</protein>
<dbReference type="AlphaFoldDB" id="A0A1N6XKZ3"/>
<sequence length="453" mass="50384">MLKGLFATGLLLCLSNAALAAVSAEDAAKLGSSLTPLGGDKAANAAGTIPAWSGGITQAPAGYAGPGHHHVDPFAGDKPLFTISKANLAQYQDHLTPGQLALFRTYPDSFQMPVYQTRRSASAPQWVYDNTRRNAEKARLLEGGNGFAEAYGGIPFPIPQSGVEAVWNHVARYRGTYAVRQSSDASVQRNGSYALITTQQEALFSYYRQGGSAEQLDNMLFYYMAVTKAPARLAGGALLVHETLDQVQEARQAWAYAAGQRRVRRAPSVAYDTPLGTADNLMTADDKDMFNGSPDRYDWKLLGKREIYIPYNNYRLSSPDVRYDQLIKPGHLDPQFTRHELHRVWVVEGTLKPGARHIYGKRTLYLDEDSWQVALADQYDSRGELWRVSVAYLKNYYELPTIWSALDVFHDLQSGRYYVQNLDNEENGTSDFGRPLPDDNHFSVATLRRVGTR</sequence>
<dbReference type="EMBL" id="FTMP01000013">
    <property type="protein sequence ID" value="SIR03014.1"/>
    <property type="molecule type" value="Genomic_DNA"/>
</dbReference>
<gene>
    <name evidence="2" type="ORF">SAMN05878282_11342</name>
</gene>
<proteinExistence type="predicted"/>
<accession>A0A1N6XKZ3</accession>
<dbReference type="Pfam" id="PF07044">
    <property type="entry name" value="DUF1329"/>
    <property type="match status" value="1"/>
</dbReference>
<evidence type="ECO:0000313" key="3">
    <source>
        <dbReference type="Proteomes" id="UP000185841"/>
    </source>
</evidence>
<feature type="chain" id="PRO_5012884832" description="DUF1329 domain-containing protein" evidence="1">
    <location>
        <begin position="21"/>
        <end position="453"/>
    </location>
</feature>
<dbReference type="Proteomes" id="UP000185841">
    <property type="component" value="Unassembled WGS sequence"/>
</dbReference>
<name>A0A1N6XKZ3_AQUAC</name>
<evidence type="ECO:0000313" key="2">
    <source>
        <dbReference type="EMBL" id="SIR03014.1"/>
    </source>
</evidence>
<dbReference type="CDD" id="cd16329">
    <property type="entry name" value="LolA_like"/>
    <property type="match status" value="1"/>
</dbReference>
<dbReference type="RefSeq" id="WP_076429513.1">
    <property type="nucleotide sequence ID" value="NZ_FTMP01000013.1"/>
</dbReference>
<organism evidence="2 3">
    <name type="scientific">Aquipseudomonas alcaligenes</name>
    <name type="common">Pseudomonas alcaligenes</name>
    <dbReference type="NCBI Taxonomy" id="43263"/>
    <lineage>
        <taxon>Bacteria</taxon>
        <taxon>Pseudomonadati</taxon>
        <taxon>Pseudomonadota</taxon>
        <taxon>Gammaproteobacteria</taxon>
        <taxon>Pseudomonadales</taxon>
        <taxon>Pseudomonadaceae</taxon>
        <taxon>Aquipseudomonas</taxon>
    </lineage>
</organism>
<evidence type="ECO:0000256" key="1">
    <source>
        <dbReference type="SAM" id="SignalP"/>
    </source>
</evidence>